<dbReference type="InterPro" id="IPR003137">
    <property type="entry name" value="PA_domain"/>
</dbReference>
<dbReference type="InterPro" id="IPR037045">
    <property type="entry name" value="S8pro/Inhibitor_I9_sf"/>
</dbReference>
<dbReference type="Gene3D" id="2.60.40.10">
    <property type="entry name" value="Immunoglobulins"/>
    <property type="match status" value="1"/>
</dbReference>
<gene>
    <name evidence="13" type="ORF">ELE36_00425</name>
</gene>
<proteinExistence type="inferred from homology"/>
<dbReference type="SUPFAM" id="SSF52025">
    <property type="entry name" value="PA domain"/>
    <property type="match status" value="1"/>
</dbReference>
<dbReference type="PROSITE" id="PS00138">
    <property type="entry name" value="SUBTILASE_SER"/>
    <property type="match status" value="1"/>
</dbReference>
<dbReference type="InterPro" id="IPR023828">
    <property type="entry name" value="Peptidase_S8_Ser-AS"/>
</dbReference>
<dbReference type="KEGG" id="xbc:ELE36_00425"/>
<dbReference type="Pfam" id="PF02225">
    <property type="entry name" value="PA"/>
    <property type="match status" value="1"/>
</dbReference>
<dbReference type="InterPro" id="IPR010259">
    <property type="entry name" value="S8pro/Inhibitor_I9"/>
</dbReference>
<feature type="active site" description="Charge relay system" evidence="5 6">
    <location>
        <position position="642"/>
    </location>
</feature>
<evidence type="ECO:0008006" key="15">
    <source>
        <dbReference type="Google" id="ProtNLM"/>
    </source>
</evidence>
<dbReference type="InterPro" id="IPR036852">
    <property type="entry name" value="Peptidase_S8/S53_dom_sf"/>
</dbReference>
<dbReference type="InterPro" id="IPR013783">
    <property type="entry name" value="Ig-like_fold"/>
</dbReference>
<evidence type="ECO:0000313" key="14">
    <source>
        <dbReference type="Proteomes" id="UP000291562"/>
    </source>
</evidence>
<evidence type="ECO:0000256" key="8">
    <source>
        <dbReference type="SAM" id="SignalP"/>
    </source>
</evidence>
<dbReference type="EMBL" id="CP035704">
    <property type="protein sequence ID" value="QBB68963.1"/>
    <property type="molecule type" value="Genomic_DNA"/>
</dbReference>
<evidence type="ECO:0000256" key="2">
    <source>
        <dbReference type="ARBA" id="ARBA00022670"/>
    </source>
</evidence>
<dbReference type="OrthoDB" id="1114329at2"/>
<evidence type="ECO:0000256" key="7">
    <source>
        <dbReference type="SAM" id="MobiDB-lite"/>
    </source>
</evidence>
<evidence type="ECO:0000256" key="5">
    <source>
        <dbReference type="PIRSR" id="PIRSR615500-1"/>
    </source>
</evidence>
<name>A0A411HEP6_9GAMM</name>
<dbReference type="InterPro" id="IPR045051">
    <property type="entry name" value="SBT"/>
</dbReference>
<reference evidence="13 14" key="1">
    <citation type="submission" date="2019-01" db="EMBL/GenBank/DDBJ databases">
        <title>Pseudolysobacter antarctica gen. nov., sp. nov., isolated from Fildes Peninsula, Antarctica.</title>
        <authorList>
            <person name="Wei Z."/>
            <person name="Peng F."/>
        </authorList>
    </citation>
    <scope>NUCLEOTIDE SEQUENCE [LARGE SCALE GENOMIC DNA]</scope>
    <source>
        <strain evidence="13 14">AQ6-296</strain>
    </source>
</reference>
<keyword evidence="3 6" id="KW-0378">Hydrolase</keyword>
<feature type="chain" id="PRO_5019506168" description="Peptidase S8" evidence="8">
    <location>
        <begin position="25"/>
        <end position="1139"/>
    </location>
</feature>
<evidence type="ECO:0000256" key="6">
    <source>
        <dbReference type="PROSITE-ProRule" id="PRU01240"/>
    </source>
</evidence>
<sequence>MQYTRLTKLTAALALAGISASAVAISSGPQIPRSATIETTQTDAQNRALYIVRLGQPSVATHLRAEAAAAAQNAAPASASLGNNAGTSSAVSSSAAIPGSAKLNIKSPQAVSYANQLSAQQGSVLSAASATLQRPLNAEQQYRYALNGFAIRLTAQEAQAMRKVPGVVDVSASRNSELKTNVSMALIGAPTVWNDPAPIGNKGEGAVIGMLDTGLNFSSPAFSSFENSQYFPWYPLGGPSYQFTNPLGHGNYFGWCNAGHYPGDAAGHDPCNDKVIGSWDFVNAVATADTSAVHDNPGANDQDGHGSHTSSTSAGNNRGAIYQGGSYILSGVAPHANIVISQVCYDFNKPDATIGSTCPDTGSINAVEEAIQEGIVDVLSYSIGPSGGDSSSPWDDAGQVAFLSAVDAGIFVSTAAGNDGPGASTLSNQAPWNATIAATTTSRQSFSKQLVVSGPGAPPANASKLFTAYAGGAPFTSAFPSSTRVSVSAGYGPTNDGCSPYAAGTFANSIAVIQRGTCAFVVKQQNASDAGAVAVIITNNRAGAIGGIVTVVGLPIPVFTMSQADGNALAAFSTTNGNTTTASLGTTGVAVPGIADQVASFSSRGPTSQVNVLKPDIGAPGVDILASFSGDSTAVGEDSGTSMATPHIAGSAALVHVAHPSWSPPEIKSALMLTAKNTGLQTQAADGSVSPSTPTDVGSGRVQVDQAVLAGLVMNELGVNFAAANPAAGGDPRTLNLASLYDENCVGHCNFTRSFKGTAATATQWSVAVGTDAGVTATVTPSTFTALPGVNKAVKFSIDTSGVTTPGWFYGEVTLTPSDSSPVLHLPVAVNVAAQQIEVDSTPITASVAVGGTATGTLTINNVGGVPLNWEIQDSGSAEVEPVAQVGNNNNGYSSDKFLGDSSDIYNADDVSLYGTHSLEYLVVEGFTQPAIQQIATANSVTFKIYSDANGVPAGNPDAGSAGEIYSCTRSTHASDPTNAGLATGGRYDTVQLDVFTAADNGCPAAPTLAGKYWVVVYPTFAGNSTGTIWYRQQSVSGSGSTPVSISPSSGDTAWAAIINGDAPLNGLAMDLYTSASCGAPWLSVAPSSGTVNGQDSGTTTVTFNATGLAVGKYNANVCVNSDDENNPSLVAPVVLTVH</sequence>
<dbReference type="PANTHER" id="PTHR10795">
    <property type="entry name" value="PROPROTEIN CONVERTASE SUBTILISIN/KEXIN"/>
    <property type="match status" value="1"/>
</dbReference>
<feature type="domain" description="Inhibitor I9" evidence="11">
    <location>
        <begin position="132"/>
        <end position="176"/>
    </location>
</feature>
<dbReference type="SUPFAM" id="SSF52743">
    <property type="entry name" value="Subtilisin-like"/>
    <property type="match status" value="1"/>
</dbReference>
<keyword evidence="14" id="KW-1185">Reference proteome</keyword>
<dbReference type="InterPro" id="IPR046450">
    <property type="entry name" value="PA_dom_sf"/>
</dbReference>
<comment type="similarity">
    <text evidence="1 6">Belongs to the peptidase S8 family.</text>
</comment>
<dbReference type="InterPro" id="IPR024361">
    <property type="entry name" value="BACON"/>
</dbReference>
<evidence type="ECO:0000259" key="12">
    <source>
        <dbReference type="Pfam" id="PF19190"/>
    </source>
</evidence>
<feature type="signal peptide" evidence="8">
    <location>
        <begin position="1"/>
        <end position="24"/>
    </location>
</feature>
<keyword evidence="4 6" id="KW-0720">Serine protease</keyword>
<evidence type="ECO:0000256" key="1">
    <source>
        <dbReference type="ARBA" id="ARBA00011073"/>
    </source>
</evidence>
<dbReference type="GO" id="GO:0006508">
    <property type="term" value="P:proteolysis"/>
    <property type="evidence" value="ECO:0007669"/>
    <property type="project" value="UniProtKB-KW"/>
</dbReference>
<evidence type="ECO:0000259" key="9">
    <source>
        <dbReference type="Pfam" id="PF00082"/>
    </source>
</evidence>
<feature type="domain" description="PA" evidence="10">
    <location>
        <begin position="494"/>
        <end position="569"/>
    </location>
</feature>
<organism evidence="13 14">
    <name type="scientific">Pseudolysobacter antarcticus</name>
    <dbReference type="NCBI Taxonomy" id="2511995"/>
    <lineage>
        <taxon>Bacteria</taxon>
        <taxon>Pseudomonadati</taxon>
        <taxon>Pseudomonadota</taxon>
        <taxon>Gammaproteobacteria</taxon>
        <taxon>Lysobacterales</taxon>
        <taxon>Rhodanobacteraceae</taxon>
        <taxon>Pseudolysobacter</taxon>
    </lineage>
</organism>
<feature type="region of interest" description="Disordered" evidence="7">
    <location>
        <begin position="292"/>
        <end position="315"/>
    </location>
</feature>
<dbReference type="Gene3D" id="3.30.70.80">
    <property type="entry name" value="Peptidase S8 propeptide/proteinase inhibitor I9"/>
    <property type="match status" value="1"/>
</dbReference>
<accession>A0A411HEP6</accession>
<evidence type="ECO:0000256" key="4">
    <source>
        <dbReference type="ARBA" id="ARBA00022825"/>
    </source>
</evidence>
<evidence type="ECO:0000313" key="13">
    <source>
        <dbReference type="EMBL" id="QBB68963.1"/>
    </source>
</evidence>
<dbReference type="PROSITE" id="PS51892">
    <property type="entry name" value="SUBTILASE"/>
    <property type="match status" value="1"/>
</dbReference>
<feature type="domain" description="BACON" evidence="12">
    <location>
        <begin position="1079"/>
        <end position="1125"/>
    </location>
</feature>
<dbReference type="AlphaFoldDB" id="A0A411HEP6"/>
<dbReference type="Proteomes" id="UP000291562">
    <property type="component" value="Chromosome"/>
</dbReference>
<dbReference type="Pfam" id="PF05922">
    <property type="entry name" value="Inhibitor_I9"/>
    <property type="match status" value="1"/>
</dbReference>
<dbReference type="Gene3D" id="3.40.50.200">
    <property type="entry name" value="Peptidase S8/S53 domain"/>
    <property type="match status" value="1"/>
</dbReference>
<protein>
    <recommendedName>
        <fullName evidence="15">Peptidase S8</fullName>
    </recommendedName>
</protein>
<evidence type="ECO:0000256" key="3">
    <source>
        <dbReference type="ARBA" id="ARBA00022801"/>
    </source>
</evidence>
<evidence type="ECO:0000259" key="10">
    <source>
        <dbReference type="Pfam" id="PF02225"/>
    </source>
</evidence>
<dbReference type="InterPro" id="IPR000209">
    <property type="entry name" value="Peptidase_S8/S53_dom"/>
</dbReference>
<evidence type="ECO:0000259" key="11">
    <source>
        <dbReference type="Pfam" id="PF05922"/>
    </source>
</evidence>
<dbReference type="Pfam" id="PF00082">
    <property type="entry name" value="Peptidase_S8"/>
    <property type="match status" value="1"/>
</dbReference>
<keyword evidence="2 6" id="KW-0645">Protease</keyword>
<feature type="active site" description="Charge relay system" evidence="5 6">
    <location>
        <position position="305"/>
    </location>
</feature>
<dbReference type="RefSeq" id="WP_129831214.1">
    <property type="nucleotide sequence ID" value="NZ_CP035704.1"/>
</dbReference>
<dbReference type="PRINTS" id="PR00723">
    <property type="entry name" value="SUBTILISIN"/>
</dbReference>
<dbReference type="Gene3D" id="3.50.30.30">
    <property type="match status" value="1"/>
</dbReference>
<dbReference type="GO" id="GO:0004252">
    <property type="term" value="F:serine-type endopeptidase activity"/>
    <property type="evidence" value="ECO:0007669"/>
    <property type="project" value="UniProtKB-UniRule"/>
</dbReference>
<feature type="active site" description="Charge relay system" evidence="5 6">
    <location>
        <position position="212"/>
    </location>
</feature>
<feature type="domain" description="Peptidase S8/S53" evidence="9">
    <location>
        <begin position="203"/>
        <end position="679"/>
    </location>
</feature>
<keyword evidence="8" id="KW-0732">Signal</keyword>
<dbReference type="InterPro" id="IPR015500">
    <property type="entry name" value="Peptidase_S8_subtilisin-rel"/>
</dbReference>
<dbReference type="Pfam" id="PF19190">
    <property type="entry name" value="BACON_2"/>
    <property type="match status" value="1"/>
</dbReference>